<protein>
    <submittedName>
        <fullName evidence="2">Uncharacterized protein</fullName>
    </submittedName>
</protein>
<evidence type="ECO:0000313" key="2">
    <source>
        <dbReference type="EMBL" id="PKR56364.1"/>
    </source>
</evidence>
<dbReference type="EMBL" id="NXGX01000015">
    <property type="protein sequence ID" value="PKR56364.1"/>
    <property type="molecule type" value="Genomic_DNA"/>
</dbReference>
<feature type="region of interest" description="Disordered" evidence="1">
    <location>
        <begin position="105"/>
        <end position="131"/>
    </location>
</feature>
<evidence type="ECO:0000256" key="1">
    <source>
        <dbReference type="SAM" id="MobiDB-lite"/>
    </source>
</evidence>
<evidence type="ECO:0000313" key="3">
    <source>
        <dbReference type="Proteomes" id="UP000233332"/>
    </source>
</evidence>
<dbReference type="AlphaFoldDB" id="A0A2N3L0M3"/>
<proteinExistence type="predicted"/>
<dbReference type="Proteomes" id="UP000233332">
    <property type="component" value="Unassembled WGS sequence"/>
</dbReference>
<keyword evidence="3" id="KW-1185">Reference proteome</keyword>
<name>A0A2N3L0M3_9PROT</name>
<comment type="caution">
    <text evidence="2">The sequence shown here is derived from an EMBL/GenBank/DDBJ whole genome shotgun (WGS) entry which is preliminary data.</text>
</comment>
<gene>
    <name evidence="2" type="ORF">COO92_21400</name>
</gene>
<feature type="compositionally biased region" description="Basic and acidic residues" evidence="1">
    <location>
        <begin position="105"/>
        <end position="116"/>
    </location>
</feature>
<reference evidence="2 3" key="1">
    <citation type="submission" date="2017-09" db="EMBL/GenBank/DDBJ databases">
        <title>Biodiversity and function of Thalassospira species in the particle-attached aromatic-hydrocarbon-degrading consortia from the surface seawater of the China South Sea.</title>
        <authorList>
            <person name="Dong C."/>
            <person name="Lai Q."/>
            <person name="Shao Z."/>
        </authorList>
    </citation>
    <scope>NUCLEOTIDE SEQUENCE [LARGE SCALE GENOMIC DNA]</scope>
    <source>
        <strain evidence="2 3">139Z-12</strain>
    </source>
</reference>
<accession>A0A2N3L0M3</accession>
<sequence>MAEVKASMAPAAQREITEAYVFLQANCVLSKDRASESKASRDLRYTAMIDGLSEYPKDLVLHTLRNWHKTSMWVPVAAEVIQKIEREASMRKSLLECLENAPYRGEKRRTESKGRSYADYTDEEKAAHDARSARVLEMLRSTGEGMKM</sequence>
<organism evidence="2 3">
    <name type="scientific">Thalassospira lohafexi</name>
    <dbReference type="NCBI Taxonomy" id="744227"/>
    <lineage>
        <taxon>Bacteria</taxon>
        <taxon>Pseudomonadati</taxon>
        <taxon>Pseudomonadota</taxon>
        <taxon>Alphaproteobacteria</taxon>
        <taxon>Rhodospirillales</taxon>
        <taxon>Thalassospiraceae</taxon>
        <taxon>Thalassospira</taxon>
    </lineage>
</organism>